<dbReference type="PANTHER" id="PTHR11365:SF23">
    <property type="entry name" value="HYPOTHETICAL 5-OXOPROLINASE (EUROFUNG)-RELATED"/>
    <property type="match status" value="1"/>
</dbReference>
<sequence length="151" mass="16291">MYCIGVDIGGTFTDCVLVDQNGNHHTGKGSSTKDDPVSGVLTGPGRLADAEGLDLSTLLTRTSRFGHDTNAVLERAGARVGLVTTAGHEDALRIMRGSGRVPGAVLERPVREPGPERYREYLCPATGHRIETEILRDGDEALRDRILEGRR</sequence>
<dbReference type="RefSeq" id="WP_346055800.1">
    <property type="nucleotide sequence ID" value="NZ_BAABIB010000120.1"/>
</dbReference>
<reference evidence="3" key="1">
    <citation type="journal article" date="2019" name="Int. J. Syst. Evol. Microbiol.">
        <title>The Global Catalogue of Microorganisms (GCM) 10K type strain sequencing project: providing services to taxonomists for standard genome sequencing and annotation.</title>
        <authorList>
            <consortium name="The Broad Institute Genomics Platform"/>
            <consortium name="The Broad Institute Genome Sequencing Center for Infectious Disease"/>
            <person name="Wu L."/>
            <person name="Ma J."/>
        </authorList>
    </citation>
    <scope>NUCLEOTIDE SEQUENCE [LARGE SCALE GENOMIC DNA]</scope>
    <source>
        <strain evidence="3">JCM 18054</strain>
    </source>
</reference>
<dbReference type="InterPro" id="IPR045079">
    <property type="entry name" value="Oxoprolinase-like"/>
</dbReference>
<accession>A0ABP8VFI0</accession>
<dbReference type="EMBL" id="BAABIB010000120">
    <property type="protein sequence ID" value="GAA4661457.1"/>
    <property type="molecule type" value="Genomic_DNA"/>
</dbReference>
<proteinExistence type="predicted"/>
<organism evidence="2 3">
    <name type="scientific">Amycolatopsis dongchuanensis</name>
    <dbReference type="NCBI Taxonomy" id="1070866"/>
    <lineage>
        <taxon>Bacteria</taxon>
        <taxon>Bacillati</taxon>
        <taxon>Actinomycetota</taxon>
        <taxon>Actinomycetes</taxon>
        <taxon>Pseudonocardiales</taxon>
        <taxon>Pseudonocardiaceae</taxon>
        <taxon>Amycolatopsis</taxon>
    </lineage>
</organism>
<evidence type="ECO:0000259" key="1">
    <source>
        <dbReference type="Pfam" id="PF05378"/>
    </source>
</evidence>
<comment type="caution">
    <text evidence="2">The sequence shown here is derived from an EMBL/GenBank/DDBJ whole genome shotgun (WGS) entry which is preliminary data.</text>
</comment>
<name>A0ABP8VFI0_9PSEU</name>
<feature type="domain" description="Hydantoinase/oxoprolinase N-terminal" evidence="1">
    <location>
        <begin position="4"/>
        <end position="97"/>
    </location>
</feature>
<protein>
    <recommendedName>
        <fullName evidence="1">Hydantoinase/oxoprolinase N-terminal domain-containing protein</fullName>
    </recommendedName>
</protein>
<dbReference type="PANTHER" id="PTHR11365">
    <property type="entry name" value="5-OXOPROLINASE RELATED"/>
    <property type="match status" value="1"/>
</dbReference>
<evidence type="ECO:0000313" key="3">
    <source>
        <dbReference type="Proteomes" id="UP001500192"/>
    </source>
</evidence>
<evidence type="ECO:0000313" key="2">
    <source>
        <dbReference type="EMBL" id="GAA4661457.1"/>
    </source>
</evidence>
<dbReference type="InterPro" id="IPR043129">
    <property type="entry name" value="ATPase_NBD"/>
</dbReference>
<dbReference type="Proteomes" id="UP001500192">
    <property type="component" value="Unassembled WGS sequence"/>
</dbReference>
<dbReference type="InterPro" id="IPR008040">
    <property type="entry name" value="Hydant_A_N"/>
</dbReference>
<dbReference type="Pfam" id="PF05378">
    <property type="entry name" value="Hydant_A_N"/>
    <property type="match status" value="1"/>
</dbReference>
<keyword evidence="3" id="KW-1185">Reference proteome</keyword>
<dbReference type="SUPFAM" id="SSF53067">
    <property type="entry name" value="Actin-like ATPase domain"/>
    <property type="match status" value="1"/>
</dbReference>
<gene>
    <name evidence="2" type="ORF">GCM10023214_62160</name>
</gene>